<sequence length="64" mass="6982">MSSAVFKLLLLLGHLVEPVPQQHLSLPLSEQDLLPPWIIKSLSKEVNSPVVGKEKSDCLVAPVL</sequence>
<protein>
    <submittedName>
        <fullName evidence="2">Uncharacterized protein</fullName>
    </submittedName>
</protein>
<organism evidence="2 3">
    <name type="scientific">Trifolium subterraneum</name>
    <name type="common">Subterranean clover</name>
    <dbReference type="NCBI Taxonomy" id="3900"/>
    <lineage>
        <taxon>Eukaryota</taxon>
        <taxon>Viridiplantae</taxon>
        <taxon>Streptophyta</taxon>
        <taxon>Embryophyta</taxon>
        <taxon>Tracheophyta</taxon>
        <taxon>Spermatophyta</taxon>
        <taxon>Magnoliopsida</taxon>
        <taxon>eudicotyledons</taxon>
        <taxon>Gunneridae</taxon>
        <taxon>Pentapetalae</taxon>
        <taxon>rosids</taxon>
        <taxon>fabids</taxon>
        <taxon>Fabales</taxon>
        <taxon>Fabaceae</taxon>
        <taxon>Papilionoideae</taxon>
        <taxon>50 kb inversion clade</taxon>
        <taxon>NPAAA clade</taxon>
        <taxon>Hologalegina</taxon>
        <taxon>IRL clade</taxon>
        <taxon>Trifolieae</taxon>
        <taxon>Trifolium</taxon>
    </lineage>
</organism>
<dbReference type="Proteomes" id="UP000242715">
    <property type="component" value="Unassembled WGS sequence"/>
</dbReference>
<dbReference type="AlphaFoldDB" id="A0A2Z6P1X5"/>
<gene>
    <name evidence="2" type="ORF">TSUD_291780</name>
</gene>
<keyword evidence="3" id="KW-1185">Reference proteome</keyword>
<dbReference type="EMBL" id="DF974429">
    <property type="protein sequence ID" value="GAU48493.1"/>
    <property type="molecule type" value="Genomic_DNA"/>
</dbReference>
<proteinExistence type="predicted"/>
<feature type="chain" id="PRO_5016380532" evidence="1">
    <location>
        <begin position="19"/>
        <end position="64"/>
    </location>
</feature>
<feature type="signal peptide" evidence="1">
    <location>
        <begin position="1"/>
        <end position="18"/>
    </location>
</feature>
<reference evidence="3" key="1">
    <citation type="journal article" date="2017" name="Front. Plant Sci.">
        <title>Climate Clever Clovers: New Paradigm to Reduce the Environmental Footprint of Ruminants by Breeding Low Methanogenic Forages Utilizing Haplotype Variation.</title>
        <authorList>
            <person name="Kaur P."/>
            <person name="Appels R."/>
            <person name="Bayer P.E."/>
            <person name="Keeble-Gagnere G."/>
            <person name="Wang J."/>
            <person name="Hirakawa H."/>
            <person name="Shirasawa K."/>
            <person name="Vercoe P."/>
            <person name="Stefanova K."/>
            <person name="Durmic Z."/>
            <person name="Nichols P."/>
            <person name="Revell C."/>
            <person name="Isobe S.N."/>
            <person name="Edwards D."/>
            <person name="Erskine W."/>
        </authorList>
    </citation>
    <scope>NUCLEOTIDE SEQUENCE [LARGE SCALE GENOMIC DNA]</scope>
    <source>
        <strain evidence="3">cv. Daliak</strain>
    </source>
</reference>
<evidence type="ECO:0000256" key="1">
    <source>
        <dbReference type="SAM" id="SignalP"/>
    </source>
</evidence>
<evidence type="ECO:0000313" key="2">
    <source>
        <dbReference type="EMBL" id="GAU48493.1"/>
    </source>
</evidence>
<keyword evidence="1" id="KW-0732">Signal</keyword>
<evidence type="ECO:0000313" key="3">
    <source>
        <dbReference type="Proteomes" id="UP000242715"/>
    </source>
</evidence>
<accession>A0A2Z6P1X5</accession>
<name>A0A2Z6P1X5_TRISU</name>